<protein>
    <submittedName>
        <fullName evidence="1">Uncharacterized protein</fullName>
    </submittedName>
</protein>
<reference evidence="1" key="1">
    <citation type="submission" date="2021-12" db="EMBL/GenBank/DDBJ databases">
        <title>Prjna785345.</title>
        <authorList>
            <person name="Rujirawat T."/>
            <person name="Krajaejun T."/>
        </authorList>
    </citation>
    <scope>NUCLEOTIDE SEQUENCE</scope>
    <source>
        <strain evidence="1">Pi057C3</strain>
    </source>
</reference>
<gene>
    <name evidence="1" type="ORF">P43SY_011087</name>
</gene>
<organism evidence="1 2">
    <name type="scientific">Pythium insidiosum</name>
    <name type="common">Pythiosis disease agent</name>
    <dbReference type="NCBI Taxonomy" id="114742"/>
    <lineage>
        <taxon>Eukaryota</taxon>
        <taxon>Sar</taxon>
        <taxon>Stramenopiles</taxon>
        <taxon>Oomycota</taxon>
        <taxon>Peronosporomycetes</taxon>
        <taxon>Pythiales</taxon>
        <taxon>Pythiaceae</taxon>
        <taxon>Pythium</taxon>
    </lineage>
</organism>
<sequence>MKTQLQAVQRKLRYQNEATIRDAQTTLDTAAARYRDTKTTAAQAMFQAVLATYCECVEQTRNYSQDSAFDFQAANAEKSTKFFFRPIDASLNRVSIEEVR</sequence>
<dbReference type="EMBL" id="JAKCXM010001081">
    <property type="protein sequence ID" value="KAJ0391387.1"/>
    <property type="molecule type" value="Genomic_DNA"/>
</dbReference>
<evidence type="ECO:0000313" key="1">
    <source>
        <dbReference type="EMBL" id="KAJ0391387.1"/>
    </source>
</evidence>
<proteinExistence type="predicted"/>
<name>A0AAD5L9Q2_PYTIN</name>
<dbReference type="Proteomes" id="UP001209570">
    <property type="component" value="Unassembled WGS sequence"/>
</dbReference>
<accession>A0AAD5L9Q2</accession>
<dbReference type="AlphaFoldDB" id="A0AAD5L9Q2"/>
<keyword evidence="2" id="KW-1185">Reference proteome</keyword>
<evidence type="ECO:0000313" key="2">
    <source>
        <dbReference type="Proteomes" id="UP001209570"/>
    </source>
</evidence>
<comment type="caution">
    <text evidence="1">The sequence shown here is derived from an EMBL/GenBank/DDBJ whole genome shotgun (WGS) entry which is preliminary data.</text>
</comment>